<dbReference type="InterPro" id="IPR050277">
    <property type="entry name" value="Sodium:Solute_Symporter"/>
</dbReference>
<feature type="transmembrane region" description="Helical" evidence="13">
    <location>
        <begin position="617"/>
        <end position="644"/>
    </location>
</feature>
<evidence type="ECO:0000256" key="5">
    <source>
        <dbReference type="ARBA" id="ARBA00022692"/>
    </source>
</evidence>
<evidence type="ECO:0000256" key="2">
    <source>
        <dbReference type="ARBA" id="ARBA00006434"/>
    </source>
</evidence>
<dbReference type="PANTHER" id="PTHR48086">
    <property type="entry name" value="SODIUM/PROLINE SYMPORTER-RELATED"/>
    <property type="match status" value="1"/>
</dbReference>
<feature type="transmembrane region" description="Helical" evidence="13">
    <location>
        <begin position="862"/>
        <end position="880"/>
    </location>
</feature>
<evidence type="ECO:0000256" key="12">
    <source>
        <dbReference type="ARBA" id="ARBA00033708"/>
    </source>
</evidence>
<evidence type="ECO:0000259" key="14">
    <source>
        <dbReference type="Pfam" id="PF00144"/>
    </source>
</evidence>
<organism evidence="15">
    <name type="scientific">marine metagenome</name>
    <dbReference type="NCBI Taxonomy" id="408172"/>
    <lineage>
        <taxon>unclassified sequences</taxon>
        <taxon>metagenomes</taxon>
        <taxon>ecological metagenomes</taxon>
    </lineage>
</organism>
<keyword evidence="8" id="KW-0915">Sodium</keyword>
<feature type="transmembrane region" description="Helical" evidence="13">
    <location>
        <begin position="796"/>
        <end position="821"/>
    </location>
</feature>
<evidence type="ECO:0000256" key="3">
    <source>
        <dbReference type="ARBA" id="ARBA00022448"/>
    </source>
</evidence>
<keyword evidence="9" id="KW-0406">Ion transport</keyword>
<sequence length="882" mass="97738">MTFHRFNKANAKIYNILFLFLFLSTSINASTWPTNSWEKSDPVSLGMNYDSLEAYSNILKSGALGYIDGMLVTRGGEIIFEEEYANNYDSLYRQTKTAPGKYNYYDSDWHPYYKNTNLHTMQSVSKSFTSAAIAIAHKNGDIPDLNAKIMDYLGEYQSSSPDLRRNNISILDVLNMSTGIKWDESSMAYTDPSSNCVQMEQSSDWVQYVIDQEMSEDPGTKFNYNSGETMLLSRLVNKTTGMDLSKYLETNLFSVIGIKDYFWKHTPKGLTDAEGGLYLTPRDLAKFGYLILNDGVWDGKQVLPKSWVSQIHQTSVTTKTDWLKYGFQWWVMPFGDDKTALLASGLGGQRMIIIPEYDIVAVFTGWNVYEIPSLHSYKAMQKVINAVVPEKPNNTKIVILCLYFLVLLGIGFTASKRIHNISDYYVGGKKLSYWIAALSARSTGESGWLLLGVTGMGAVMGLSAFWIVLGEIIGVFISWQFMAKKFKSMTDEYDSITIPDFLHSHFKASSNLIRILAATALSLFVIIYVSAQIDITGKTFESFLGFNYYTGIAIGFGIVVVYIFSGGFLAVAWSDFFQGALMFLALLILPFVAYFTLPQDTSLLSGLQSIDPALVNIWGSGGFNMINLISIIGLVSIGIGFMGSPQVYVRFIAIKSTQEIDKGKWVAVLYTILTDSAAVMIGMIGRYLLTNSGQDPELVLGPAGENVLSILLGHVMPTIIIGIYIAAVLSAVMSTVDSLLVVASSAVTRDFYQQILNPNVDQKWLISFSKKVTLGLALVALGVALTVSILSPDRTVFWFVIFGWSGIAATFCPVIILAIFWKDYNESGAIASMVTGFLCVPIFKFLVPKISGIGIYFDKLDVMLPSVLLAMLSGYIATIYKK</sequence>
<dbReference type="Pfam" id="PF00144">
    <property type="entry name" value="Beta-lactamase"/>
    <property type="match status" value="1"/>
</dbReference>
<dbReference type="Gene3D" id="3.40.710.10">
    <property type="entry name" value="DD-peptidase/beta-lactamase superfamily"/>
    <property type="match status" value="1"/>
</dbReference>
<comment type="similarity">
    <text evidence="2">Belongs to the sodium:solute symporter (SSF) (TC 2.A.21) family.</text>
</comment>
<dbReference type="NCBIfam" id="TIGR00813">
    <property type="entry name" value="sss"/>
    <property type="match status" value="1"/>
</dbReference>
<protein>
    <recommendedName>
        <fullName evidence="14">Beta-lactamase-related domain-containing protein</fullName>
    </recommendedName>
</protein>
<keyword evidence="4" id="KW-1003">Cell membrane</keyword>
<dbReference type="AlphaFoldDB" id="A0A381SK26"/>
<dbReference type="EMBL" id="UINC01002922">
    <property type="protein sequence ID" value="SVA01623.1"/>
    <property type="molecule type" value="Genomic_DNA"/>
</dbReference>
<keyword evidence="11" id="KW-0739">Sodium transport</keyword>
<feature type="transmembrane region" description="Helical" evidence="13">
    <location>
        <begin position="512"/>
        <end position="531"/>
    </location>
</feature>
<proteinExistence type="inferred from homology"/>
<evidence type="ECO:0000256" key="6">
    <source>
        <dbReference type="ARBA" id="ARBA00022847"/>
    </source>
</evidence>
<feature type="transmembrane region" description="Helical" evidence="13">
    <location>
        <begin position="665"/>
        <end position="688"/>
    </location>
</feature>
<evidence type="ECO:0000256" key="7">
    <source>
        <dbReference type="ARBA" id="ARBA00022989"/>
    </source>
</evidence>
<feature type="domain" description="Beta-lactamase-related" evidence="14">
    <location>
        <begin position="72"/>
        <end position="363"/>
    </location>
</feature>
<dbReference type="CDD" id="cd11475">
    <property type="entry name" value="SLC5sbd_PutP"/>
    <property type="match status" value="1"/>
</dbReference>
<feature type="transmembrane region" description="Helical" evidence="13">
    <location>
        <begin position="708"/>
        <end position="729"/>
    </location>
</feature>
<dbReference type="InterPro" id="IPR001466">
    <property type="entry name" value="Beta-lactam-related"/>
</dbReference>
<evidence type="ECO:0000256" key="1">
    <source>
        <dbReference type="ARBA" id="ARBA00004651"/>
    </source>
</evidence>
<dbReference type="SUPFAM" id="SSF56601">
    <property type="entry name" value="beta-lactamase/transpeptidase-like"/>
    <property type="match status" value="1"/>
</dbReference>
<dbReference type="GO" id="GO:0005886">
    <property type="term" value="C:plasma membrane"/>
    <property type="evidence" value="ECO:0007669"/>
    <property type="project" value="UniProtKB-SubCell"/>
</dbReference>
<dbReference type="InterPro" id="IPR011851">
    <property type="entry name" value="Na/Pro_symporter"/>
</dbReference>
<feature type="transmembrane region" description="Helical" evidence="13">
    <location>
        <begin position="772"/>
        <end position="790"/>
    </location>
</feature>
<keyword evidence="5 13" id="KW-0812">Transmembrane</keyword>
<dbReference type="GO" id="GO:0005298">
    <property type="term" value="F:proline:sodium symporter activity"/>
    <property type="evidence" value="ECO:0007669"/>
    <property type="project" value="InterPro"/>
</dbReference>
<evidence type="ECO:0000313" key="15">
    <source>
        <dbReference type="EMBL" id="SVA01623.1"/>
    </source>
</evidence>
<gene>
    <name evidence="15" type="ORF">METZ01_LOCUS54477</name>
</gene>
<keyword evidence="3" id="KW-0813">Transport</keyword>
<keyword evidence="10 13" id="KW-0472">Membrane</keyword>
<evidence type="ECO:0000256" key="9">
    <source>
        <dbReference type="ARBA" id="ARBA00023065"/>
    </source>
</evidence>
<evidence type="ECO:0000256" key="8">
    <source>
        <dbReference type="ARBA" id="ARBA00023053"/>
    </source>
</evidence>
<comment type="catalytic activity">
    <reaction evidence="12">
        <text>L-proline(in) + Na(+)(in) = L-proline(out) + Na(+)(out)</text>
        <dbReference type="Rhea" id="RHEA:28967"/>
        <dbReference type="ChEBI" id="CHEBI:29101"/>
        <dbReference type="ChEBI" id="CHEBI:60039"/>
    </reaction>
</comment>
<evidence type="ECO:0000256" key="11">
    <source>
        <dbReference type="ARBA" id="ARBA00023201"/>
    </source>
</evidence>
<dbReference type="InterPro" id="IPR012338">
    <property type="entry name" value="Beta-lactam/transpept-like"/>
</dbReference>
<dbReference type="GO" id="GO:0015824">
    <property type="term" value="P:proline transport"/>
    <property type="evidence" value="ECO:0007669"/>
    <property type="project" value="InterPro"/>
</dbReference>
<evidence type="ECO:0000256" key="4">
    <source>
        <dbReference type="ARBA" id="ARBA00022475"/>
    </source>
</evidence>
<comment type="subcellular location">
    <subcellularLocation>
        <location evidence="1">Cell membrane</location>
        <topology evidence="1">Multi-pass membrane protein</topology>
    </subcellularLocation>
</comment>
<evidence type="ECO:0000256" key="13">
    <source>
        <dbReference type="SAM" id="Phobius"/>
    </source>
</evidence>
<reference evidence="15" key="1">
    <citation type="submission" date="2018-05" db="EMBL/GenBank/DDBJ databases">
        <authorList>
            <person name="Lanie J.A."/>
            <person name="Ng W.-L."/>
            <person name="Kazmierczak K.M."/>
            <person name="Andrzejewski T.M."/>
            <person name="Davidsen T.M."/>
            <person name="Wayne K.J."/>
            <person name="Tettelin H."/>
            <person name="Glass J.I."/>
            <person name="Rusch D."/>
            <person name="Podicherti R."/>
            <person name="Tsui H.-C.T."/>
            <person name="Winkler M.E."/>
        </authorList>
    </citation>
    <scope>NUCLEOTIDE SEQUENCE</scope>
</reference>
<dbReference type="InterPro" id="IPR038377">
    <property type="entry name" value="Na/Glc_symporter_sf"/>
</dbReference>
<keyword evidence="6" id="KW-0769">Symport</keyword>
<dbReference type="GO" id="GO:0031402">
    <property type="term" value="F:sodium ion binding"/>
    <property type="evidence" value="ECO:0007669"/>
    <property type="project" value="InterPro"/>
</dbReference>
<evidence type="ECO:0000256" key="10">
    <source>
        <dbReference type="ARBA" id="ARBA00023136"/>
    </source>
</evidence>
<accession>A0A381SK26</accession>
<name>A0A381SK26_9ZZZZ</name>
<feature type="transmembrane region" description="Helical" evidence="13">
    <location>
        <begin position="828"/>
        <end position="847"/>
    </location>
</feature>
<dbReference type="Pfam" id="PF00474">
    <property type="entry name" value="SSF"/>
    <property type="match status" value="1"/>
</dbReference>
<dbReference type="Gene3D" id="1.20.1730.10">
    <property type="entry name" value="Sodium/glucose cotransporter"/>
    <property type="match status" value="1"/>
</dbReference>
<dbReference type="PANTHER" id="PTHR48086:SF3">
    <property type="entry name" value="SODIUM_PROLINE SYMPORTER"/>
    <property type="match status" value="1"/>
</dbReference>
<feature type="transmembrane region" description="Helical" evidence="13">
    <location>
        <begin position="551"/>
        <end position="573"/>
    </location>
</feature>
<keyword evidence="7 13" id="KW-1133">Transmembrane helix</keyword>
<dbReference type="InterPro" id="IPR001734">
    <property type="entry name" value="Na/solute_symporter"/>
</dbReference>
<dbReference type="PROSITE" id="PS50283">
    <property type="entry name" value="NA_SOLUT_SYMP_3"/>
    <property type="match status" value="1"/>
</dbReference>
<feature type="transmembrane region" description="Helical" evidence="13">
    <location>
        <begin position="457"/>
        <end position="479"/>
    </location>
</feature>
<feature type="transmembrane region" description="Helical" evidence="13">
    <location>
        <begin position="580"/>
        <end position="597"/>
    </location>
</feature>